<evidence type="ECO:0000256" key="1">
    <source>
        <dbReference type="SAM" id="MobiDB-lite"/>
    </source>
</evidence>
<dbReference type="OrthoDB" id="3236755at2759"/>
<feature type="compositionally biased region" description="Basic and acidic residues" evidence="1">
    <location>
        <begin position="264"/>
        <end position="284"/>
    </location>
</feature>
<dbReference type="Proteomes" id="UP000807306">
    <property type="component" value="Unassembled WGS sequence"/>
</dbReference>
<gene>
    <name evidence="2" type="ORF">CPB83DRAFT_889856</name>
</gene>
<keyword evidence="3" id="KW-1185">Reference proteome</keyword>
<reference evidence="2" key="1">
    <citation type="submission" date="2020-11" db="EMBL/GenBank/DDBJ databases">
        <authorList>
            <consortium name="DOE Joint Genome Institute"/>
            <person name="Ahrendt S."/>
            <person name="Riley R."/>
            <person name="Andreopoulos W."/>
            <person name="Labutti K."/>
            <person name="Pangilinan J."/>
            <person name="Ruiz-Duenas F.J."/>
            <person name="Barrasa J.M."/>
            <person name="Sanchez-Garcia M."/>
            <person name="Camarero S."/>
            <person name="Miyauchi S."/>
            <person name="Serrano A."/>
            <person name="Linde D."/>
            <person name="Babiker R."/>
            <person name="Drula E."/>
            <person name="Ayuso-Fernandez I."/>
            <person name="Pacheco R."/>
            <person name="Padilla G."/>
            <person name="Ferreira P."/>
            <person name="Barriuso J."/>
            <person name="Kellner H."/>
            <person name="Castanera R."/>
            <person name="Alfaro M."/>
            <person name="Ramirez L."/>
            <person name="Pisabarro A.G."/>
            <person name="Kuo A."/>
            <person name="Tritt A."/>
            <person name="Lipzen A."/>
            <person name="He G."/>
            <person name="Yan M."/>
            <person name="Ng V."/>
            <person name="Cullen D."/>
            <person name="Martin F."/>
            <person name="Rosso M.-N."/>
            <person name="Henrissat B."/>
            <person name="Hibbett D."/>
            <person name="Martinez A.T."/>
            <person name="Grigoriev I.V."/>
        </authorList>
    </citation>
    <scope>NUCLEOTIDE SEQUENCE</scope>
    <source>
        <strain evidence="2">CBS 506.95</strain>
    </source>
</reference>
<proteinExistence type="predicted"/>
<accession>A0A9P6ERU3</accession>
<feature type="region of interest" description="Disordered" evidence="1">
    <location>
        <begin position="264"/>
        <end position="298"/>
    </location>
</feature>
<dbReference type="AlphaFoldDB" id="A0A9P6ERU3"/>
<protein>
    <submittedName>
        <fullName evidence="2">Uncharacterized protein</fullName>
    </submittedName>
</protein>
<sequence>MNFLAKYKNKYSEYSTLAILRSYLNPAFLNSDLFNSDPAAASDNDMAGIRHVSTFKQVVIFLLTMAHEEIHHGMQPLLTVWKGKALKFKSTLLSEMKRYARSQYPFNIPMDDGTDIFAWWRSFEGHKEAVVLPSLAIKIYAIRVNSMPGERTASAITWMTPALQSQLSIGQVGAKLLVCQHYMTEKKPRKQAVSRPTVKFYDIKSKMFPKTEVKDSDLKDEADDSWLDVPADPITPSTSLKAEVKSPVNLASSFLATFLAEDNPKRGSAKDVALEGPAEDRAADGDSGNDDDFKMEFD</sequence>
<comment type="caution">
    <text evidence="2">The sequence shown here is derived from an EMBL/GenBank/DDBJ whole genome shotgun (WGS) entry which is preliminary data.</text>
</comment>
<name>A0A9P6ERU3_9AGAR</name>
<evidence type="ECO:0000313" key="3">
    <source>
        <dbReference type="Proteomes" id="UP000807306"/>
    </source>
</evidence>
<dbReference type="EMBL" id="MU157827">
    <property type="protein sequence ID" value="KAF9534096.1"/>
    <property type="molecule type" value="Genomic_DNA"/>
</dbReference>
<organism evidence="2 3">
    <name type="scientific">Crepidotus variabilis</name>
    <dbReference type="NCBI Taxonomy" id="179855"/>
    <lineage>
        <taxon>Eukaryota</taxon>
        <taxon>Fungi</taxon>
        <taxon>Dikarya</taxon>
        <taxon>Basidiomycota</taxon>
        <taxon>Agaricomycotina</taxon>
        <taxon>Agaricomycetes</taxon>
        <taxon>Agaricomycetidae</taxon>
        <taxon>Agaricales</taxon>
        <taxon>Agaricineae</taxon>
        <taxon>Crepidotaceae</taxon>
        <taxon>Crepidotus</taxon>
    </lineage>
</organism>
<evidence type="ECO:0000313" key="2">
    <source>
        <dbReference type="EMBL" id="KAF9534096.1"/>
    </source>
</evidence>